<name>A0ACC0L4B1_RHOML</name>
<dbReference type="EMBL" id="CM046400">
    <property type="protein sequence ID" value="KAI8523460.1"/>
    <property type="molecule type" value="Genomic_DNA"/>
</dbReference>
<dbReference type="Proteomes" id="UP001062846">
    <property type="component" value="Chromosome 13"/>
</dbReference>
<evidence type="ECO:0000313" key="2">
    <source>
        <dbReference type="Proteomes" id="UP001062846"/>
    </source>
</evidence>
<keyword evidence="2" id="KW-1185">Reference proteome</keyword>
<reference evidence="1" key="1">
    <citation type="submission" date="2022-02" db="EMBL/GenBank/DDBJ databases">
        <title>Plant Genome Project.</title>
        <authorList>
            <person name="Zhang R.-G."/>
        </authorList>
    </citation>
    <scope>NUCLEOTIDE SEQUENCE</scope>
    <source>
        <strain evidence="1">AT1</strain>
    </source>
</reference>
<proteinExistence type="predicted"/>
<evidence type="ECO:0000313" key="1">
    <source>
        <dbReference type="EMBL" id="KAI8523460.1"/>
    </source>
</evidence>
<protein>
    <submittedName>
        <fullName evidence="1">Uncharacterized protein</fullName>
    </submittedName>
</protein>
<organism evidence="1 2">
    <name type="scientific">Rhododendron molle</name>
    <name type="common">Chinese azalea</name>
    <name type="synonym">Azalea mollis</name>
    <dbReference type="NCBI Taxonomy" id="49168"/>
    <lineage>
        <taxon>Eukaryota</taxon>
        <taxon>Viridiplantae</taxon>
        <taxon>Streptophyta</taxon>
        <taxon>Embryophyta</taxon>
        <taxon>Tracheophyta</taxon>
        <taxon>Spermatophyta</taxon>
        <taxon>Magnoliopsida</taxon>
        <taxon>eudicotyledons</taxon>
        <taxon>Gunneridae</taxon>
        <taxon>Pentapetalae</taxon>
        <taxon>asterids</taxon>
        <taxon>Ericales</taxon>
        <taxon>Ericaceae</taxon>
        <taxon>Ericoideae</taxon>
        <taxon>Rhodoreae</taxon>
        <taxon>Rhododendron</taxon>
    </lineage>
</organism>
<gene>
    <name evidence="1" type="ORF">RHMOL_Rhmol13G0075500</name>
</gene>
<sequence length="127" mass="13895">MVAAMSTPSAALTAANAAPSFAATFVVKATRYLIKRYVKMEYCVSCAIHSKAVRVRSDTDRKNREPPSASGAGTICQNQAKHRTLQELQLRLVPESLLFVCSSSRVLVYMVQSFVRGAVLDERPMNG</sequence>
<comment type="caution">
    <text evidence="1">The sequence shown here is derived from an EMBL/GenBank/DDBJ whole genome shotgun (WGS) entry which is preliminary data.</text>
</comment>
<accession>A0ACC0L4B1</accession>